<organism evidence="5">
    <name type="scientific">Streptantibioticus silvisoli</name>
    <dbReference type="NCBI Taxonomy" id="2705255"/>
    <lineage>
        <taxon>Bacteria</taxon>
        <taxon>Bacillati</taxon>
        <taxon>Actinomycetota</taxon>
        <taxon>Actinomycetes</taxon>
        <taxon>Kitasatosporales</taxon>
        <taxon>Streptomycetaceae</taxon>
        <taxon>Streptantibioticus</taxon>
    </lineage>
</organism>
<proteinExistence type="predicted"/>
<dbReference type="InterPro" id="IPR013078">
    <property type="entry name" value="His_Pase_superF_clade-1"/>
</dbReference>
<dbReference type="InterPro" id="IPR001345">
    <property type="entry name" value="PG/BPGM_mutase_AS"/>
</dbReference>
<dbReference type="RefSeq" id="WP_271318219.1">
    <property type="nucleotide sequence ID" value="NZ_JAAGKO020000056.1"/>
</dbReference>
<dbReference type="GO" id="GO:0004331">
    <property type="term" value="F:fructose-2,6-bisphosphate 2-phosphatase activity"/>
    <property type="evidence" value="ECO:0007669"/>
    <property type="project" value="TreeGrafter"/>
</dbReference>
<feature type="binding site" evidence="3">
    <location>
        <position position="59"/>
    </location>
    <ligand>
        <name>substrate</name>
    </ligand>
</feature>
<dbReference type="Proteomes" id="UP001156398">
    <property type="component" value="Unassembled WGS sequence"/>
</dbReference>
<dbReference type="GO" id="GO:0043456">
    <property type="term" value="P:regulation of pentose-phosphate shunt"/>
    <property type="evidence" value="ECO:0007669"/>
    <property type="project" value="TreeGrafter"/>
</dbReference>
<evidence type="ECO:0000256" key="3">
    <source>
        <dbReference type="PIRSR" id="PIRSR613078-2"/>
    </source>
</evidence>
<evidence type="ECO:0000256" key="2">
    <source>
        <dbReference type="PIRSR" id="PIRSR613078-1"/>
    </source>
</evidence>
<evidence type="ECO:0000313" key="5">
    <source>
        <dbReference type="EMBL" id="MDI5970836.1"/>
    </source>
</evidence>
<dbReference type="PANTHER" id="PTHR46517">
    <property type="entry name" value="FRUCTOSE-2,6-BISPHOSPHATASE TIGAR"/>
    <property type="match status" value="1"/>
</dbReference>
<dbReference type="SUPFAM" id="SSF53254">
    <property type="entry name" value="Phosphoglycerate mutase-like"/>
    <property type="match status" value="1"/>
</dbReference>
<keyword evidence="1 5" id="KW-0378">Hydrolase</keyword>
<evidence type="ECO:0000256" key="1">
    <source>
        <dbReference type="ARBA" id="ARBA00022801"/>
    </source>
</evidence>
<dbReference type="CDD" id="cd07067">
    <property type="entry name" value="HP_PGM_like"/>
    <property type="match status" value="1"/>
</dbReference>
<comment type="caution">
    <text evidence="5">The sequence shown here is derived from an EMBL/GenBank/DDBJ whole genome shotgun (WGS) entry which is preliminary data.</text>
</comment>
<dbReference type="Pfam" id="PF00300">
    <property type="entry name" value="His_Phos_1"/>
    <property type="match status" value="1"/>
</dbReference>
<dbReference type="SMART" id="SM00855">
    <property type="entry name" value="PGAM"/>
    <property type="match status" value="1"/>
</dbReference>
<accession>A0AA90H2G9</accession>
<dbReference type="PANTHER" id="PTHR46517:SF1">
    <property type="entry name" value="FRUCTOSE-2,6-BISPHOSPHATASE TIGAR"/>
    <property type="match status" value="1"/>
</dbReference>
<dbReference type="EMBL" id="JAAGKO020000056">
    <property type="protein sequence ID" value="MDI5966612.1"/>
    <property type="molecule type" value="Genomic_DNA"/>
</dbReference>
<name>A0AA90H2G9_9ACTN</name>
<dbReference type="Gene3D" id="3.40.50.1240">
    <property type="entry name" value="Phosphoglycerate mutase-like"/>
    <property type="match status" value="1"/>
</dbReference>
<feature type="active site" description="Proton donor/acceptor" evidence="2">
    <location>
        <position position="83"/>
    </location>
</feature>
<dbReference type="AlphaFoldDB" id="A0AA90H2G9"/>
<dbReference type="EC" id="3.1.3.-" evidence="5"/>
<evidence type="ECO:0000313" key="6">
    <source>
        <dbReference type="Proteomes" id="UP001156398"/>
    </source>
</evidence>
<gene>
    <name evidence="4" type="ORF">POF43_028445</name>
    <name evidence="5" type="ORF">POF50_016050</name>
</gene>
<evidence type="ECO:0000313" key="4">
    <source>
        <dbReference type="EMBL" id="MDI5966612.1"/>
    </source>
</evidence>
<dbReference type="InterPro" id="IPR029033">
    <property type="entry name" value="His_PPase_superfam"/>
</dbReference>
<feature type="active site" description="Tele-phosphohistidine intermediate" evidence="2">
    <location>
        <position position="9"/>
    </location>
</feature>
<protein>
    <submittedName>
        <fullName evidence="5">Histidine phosphatase family protein</fullName>
        <ecNumber evidence="5">3.1.3.-</ecNumber>
    </submittedName>
</protein>
<feature type="binding site" evidence="3">
    <location>
        <begin position="8"/>
        <end position="15"/>
    </location>
    <ligand>
        <name>substrate</name>
    </ligand>
</feature>
<sequence length="183" mass="19669">MTTLHLVRHGQSEWNLAGRLQGQAPGIPLTGLGHEQAAAAALSLDGVPAVALYSSDLLRARQTASPVAERLGLPVRVDARLREQGHGQLEGFPTRQLLEAAPYDFADPDAHAPGGESTRDVHRRMAAVLTDCLERHRGRHVVLVGHGDAIRAGLAWLNGHPADRIPWLTVPNGSVHVFRTGPE</sequence>
<dbReference type="PROSITE" id="PS00175">
    <property type="entry name" value="PG_MUTASE"/>
    <property type="match status" value="1"/>
</dbReference>
<dbReference type="EMBL" id="JABXJJ020000018">
    <property type="protein sequence ID" value="MDI5970836.1"/>
    <property type="molecule type" value="Genomic_DNA"/>
</dbReference>
<dbReference type="InterPro" id="IPR051695">
    <property type="entry name" value="Phosphoglycerate_Mutase"/>
</dbReference>
<dbReference type="GO" id="GO:0045820">
    <property type="term" value="P:negative regulation of glycolytic process"/>
    <property type="evidence" value="ECO:0007669"/>
    <property type="project" value="TreeGrafter"/>
</dbReference>
<dbReference type="PIRSF" id="PIRSF000709">
    <property type="entry name" value="6PFK_2-Ptase"/>
    <property type="match status" value="1"/>
</dbReference>
<keyword evidence="6" id="KW-1185">Reference proteome</keyword>
<reference evidence="5 6" key="1">
    <citation type="submission" date="2023-05" db="EMBL/GenBank/DDBJ databases">
        <title>Streptantibioticus silvisoli sp. nov., acidotolerant actinomycetes 1 from pine litter.</title>
        <authorList>
            <person name="Swiecimska M."/>
            <person name="Golinska P."/>
            <person name="Sangal V."/>
            <person name="Wachnowicz B."/>
            <person name="Goodfellow M."/>
        </authorList>
    </citation>
    <scope>NUCLEOTIDE SEQUENCE</scope>
    <source>
        <strain evidence="5">SL13</strain>
        <strain evidence="4 6">SL54</strain>
    </source>
</reference>
<dbReference type="GO" id="GO:0005829">
    <property type="term" value="C:cytosol"/>
    <property type="evidence" value="ECO:0007669"/>
    <property type="project" value="TreeGrafter"/>
</dbReference>